<feature type="transmembrane region" description="Helical" evidence="7">
    <location>
        <begin position="427"/>
        <end position="448"/>
    </location>
</feature>
<dbReference type="AlphaFoldDB" id="B9L5D6"/>
<dbReference type="HOGENOM" id="CLU_537386_0_0_0"/>
<evidence type="ECO:0000256" key="2">
    <source>
        <dbReference type="ARBA" id="ARBA00006386"/>
    </source>
</evidence>
<evidence type="ECO:0000256" key="4">
    <source>
        <dbReference type="ARBA" id="ARBA00022692"/>
    </source>
</evidence>
<feature type="transmembrane region" description="Helical" evidence="7">
    <location>
        <begin position="460"/>
        <end position="481"/>
    </location>
</feature>
<organism evidence="8 9">
    <name type="scientific">Thermomicrobium roseum (strain ATCC 27502 / DSM 5159 / P-2)</name>
    <dbReference type="NCBI Taxonomy" id="309801"/>
    <lineage>
        <taxon>Bacteria</taxon>
        <taxon>Pseudomonadati</taxon>
        <taxon>Thermomicrobiota</taxon>
        <taxon>Thermomicrobia</taxon>
        <taxon>Thermomicrobiales</taxon>
        <taxon>Thermomicrobiaceae</taxon>
        <taxon>Thermomicrobium</taxon>
    </lineage>
</organism>
<sequence length="507" mass="53863">MAPRPGWRAERAAWPLIDPLATGAVAPDSPDREAAKRVGCAKDDIVLRTFREWRMQMSGAVSPLGAARSQGRVTTFVLSLGLFVAGLAVVLATVVDMRRAFLLEPAVYRKLGAPSAFLQYTPWHLLVLAIALVSAIAAYRVMRGAEQQFGDPSGLRVARNVLAGLLMAMLVVDLFVYRIVQAERVASAGKAGIAKTFALDALPTWLRPIGEAANFLLVVWHATTLGILLGALFLVLLCASPRLQRVYELRGFRAHVLGSASALAYPFCSCCAGPLGASLYRGGASLESSLAFVVAAPLLNVTTLFLATTLLPADFALLRIVGGIALAVFGTWLVALAVRRRPPVLVEAGTAGRGIRWLERLTSFFAFERHLAGRRIDTPTELIAAWLRTTWVIARVAIPMLFIAAAVVGWAAPILTALGGGNTVGTVLFATLVGVLFMIPTWTELAIAAPLIQQGMTGPAAALLLALPAVSLPSVLIYGAALRDWRVPALMVIVVAAVSIVAGLLFL</sequence>
<evidence type="ECO:0000256" key="3">
    <source>
        <dbReference type="ARBA" id="ARBA00022475"/>
    </source>
</evidence>
<feature type="transmembrane region" description="Helical" evidence="7">
    <location>
        <begin position="392"/>
        <end position="415"/>
    </location>
</feature>
<feature type="transmembrane region" description="Helical" evidence="7">
    <location>
        <begin position="487"/>
        <end position="506"/>
    </location>
</feature>
<accession>B9L5D6</accession>
<gene>
    <name evidence="8" type="ordered locus">trd_A0063</name>
</gene>
<name>B9L5D6_THERP</name>
<dbReference type="Proteomes" id="UP000000447">
    <property type="component" value="Plasmid unnamed"/>
</dbReference>
<evidence type="ECO:0000313" key="8">
    <source>
        <dbReference type="EMBL" id="ACM07264.1"/>
    </source>
</evidence>
<keyword evidence="4 7" id="KW-0812">Transmembrane</keyword>
<keyword evidence="3" id="KW-1003">Cell membrane</keyword>
<keyword evidence="8" id="KW-0614">Plasmid</keyword>
<proteinExistence type="inferred from homology"/>
<feature type="transmembrane region" description="Helical" evidence="7">
    <location>
        <begin position="123"/>
        <end position="141"/>
    </location>
</feature>
<dbReference type="InterPro" id="IPR005524">
    <property type="entry name" value="DUF318"/>
</dbReference>
<dbReference type="GO" id="GO:0005886">
    <property type="term" value="C:plasma membrane"/>
    <property type="evidence" value="ECO:0007669"/>
    <property type="project" value="UniProtKB-SubCell"/>
</dbReference>
<dbReference type="EMBL" id="CP001276">
    <property type="protein sequence ID" value="ACM07264.1"/>
    <property type="molecule type" value="Genomic_DNA"/>
</dbReference>
<dbReference type="PANTHER" id="PTHR43299:SF1">
    <property type="entry name" value="UPF0718 PROTEIN YRAQ"/>
    <property type="match status" value="1"/>
</dbReference>
<keyword evidence="9" id="KW-1185">Reference proteome</keyword>
<comment type="subcellular location">
    <subcellularLocation>
        <location evidence="1">Cell membrane</location>
        <topology evidence="1">Multi-pass membrane protein</topology>
    </subcellularLocation>
</comment>
<feature type="transmembrane region" description="Helical" evidence="7">
    <location>
        <begin position="290"/>
        <end position="311"/>
    </location>
</feature>
<evidence type="ECO:0000256" key="1">
    <source>
        <dbReference type="ARBA" id="ARBA00004651"/>
    </source>
</evidence>
<evidence type="ECO:0000256" key="5">
    <source>
        <dbReference type="ARBA" id="ARBA00022989"/>
    </source>
</evidence>
<keyword evidence="6 7" id="KW-0472">Membrane</keyword>
<dbReference type="PANTHER" id="PTHR43299">
    <property type="entry name" value="UPF0718 PROTEIN YRAQ"/>
    <property type="match status" value="1"/>
</dbReference>
<evidence type="ECO:0000256" key="7">
    <source>
        <dbReference type="SAM" id="Phobius"/>
    </source>
</evidence>
<feature type="transmembrane region" description="Helical" evidence="7">
    <location>
        <begin position="73"/>
        <end position="95"/>
    </location>
</feature>
<comment type="similarity">
    <text evidence="2">Belongs to the UPF0718 family.</text>
</comment>
<evidence type="ECO:0000313" key="9">
    <source>
        <dbReference type="Proteomes" id="UP000000447"/>
    </source>
</evidence>
<evidence type="ECO:0000256" key="6">
    <source>
        <dbReference type="ARBA" id="ARBA00023136"/>
    </source>
</evidence>
<feature type="transmembrane region" description="Helical" evidence="7">
    <location>
        <begin position="161"/>
        <end position="180"/>
    </location>
</feature>
<geneLocation type="plasmid" evidence="9">
    <name>Tros</name>
</geneLocation>
<feature type="transmembrane region" description="Helical" evidence="7">
    <location>
        <begin position="317"/>
        <end position="338"/>
    </location>
</feature>
<reference evidence="8 9" key="1">
    <citation type="journal article" date="2009" name="PLoS ONE">
        <title>Complete genome sequence of the aerobic CO-oxidizing thermophile Thermomicrobium roseum.</title>
        <authorList>
            <person name="Wu D."/>
            <person name="Raymond J."/>
            <person name="Wu M."/>
            <person name="Chatterji S."/>
            <person name="Ren Q."/>
            <person name="Graham J.E."/>
            <person name="Bryant D.A."/>
            <person name="Robb F."/>
            <person name="Colman A."/>
            <person name="Tallon L.J."/>
            <person name="Badger J.H."/>
            <person name="Madupu R."/>
            <person name="Ward N.L."/>
            <person name="Eisen J.A."/>
        </authorList>
    </citation>
    <scope>NUCLEOTIDE SEQUENCE [LARGE SCALE GENOMIC DNA]</scope>
    <source>
        <strain evidence="9">ATCC 27502 / DSM 5159 / P-2</strain>
        <plasmid evidence="8">unnamed</plasmid>
    </source>
</reference>
<dbReference type="eggNOG" id="COG0701">
    <property type="taxonomic scope" value="Bacteria"/>
</dbReference>
<keyword evidence="5 7" id="KW-1133">Transmembrane helix</keyword>
<feature type="transmembrane region" description="Helical" evidence="7">
    <location>
        <begin position="215"/>
        <end position="239"/>
    </location>
</feature>
<dbReference type="Pfam" id="PF03773">
    <property type="entry name" value="ArsP_1"/>
    <property type="match status" value="1"/>
</dbReference>
<dbReference type="KEGG" id="tro:trd_A0063"/>
<protein>
    <submittedName>
        <fullName evidence="8">Permease</fullName>
    </submittedName>
</protein>